<evidence type="ECO:0000256" key="1">
    <source>
        <dbReference type="ARBA" id="ARBA00009381"/>
    </source>
</evidence>
<dbReference type="Pfam" id="PF01019">
    <property type="entry name" value="G_glu_transpept"/>
    <property type="match status" value="2"/>
</dbReference>
<evidence type="ECO:0000313" key="6">
    <source>
        <dbReference type="EMBL" id="RDI22843.1"/>
    </source>
</evidence>
<evidence type="ECO:0000313" key="7">
    <source>
        <dbReference type="Proteomes" id="UP000255265"/>
    </source>
</evidence>
<protein>
    <submittedName>
        <fullName evidence="6">Gamma-glutamyltranspeptidase/glutathione hydrolase</fullName>
    </submittedName>
</protein>
<dbReference type="InterPro" id="IPR051792">
    <property type="entry name" value="GGT_bact"/>
</dbReference>
<accession>A0A370FBM8</accession>
<reference evidence="6 7" key="1">
    <citation type="submission" date="2018-07" db="EMBL/GenBank/DDBJ databases">
        <title>Genomic Encyclopedia of Type Strains, Phase IV (KMG-IV): sequencing the most valuable type-strain genomes for metagenomic binning, comparative biology and taxonomic classification.</title>
        <authorList>
            <person name="Goeker M."/>
        </authorList>
    </citation>
    <scope>NUCLEOTIDE SEQUENCE [LARGE SCALE GENOMIC DNA]</scope>
    <source>
        <strain evidence="6 7">DSM 21352</strain>
    </source>
</reference>
<evidence type="ECO:0000256" key="2">
    <source>
        <dbReference type="ARBA" id="ARBA00022679"/>
    </source>
</evidence>
<gene>
    <name evidence="6" type="ORF">DFR41_107246</name>
</gene>
<dbReference type="Proteomes" id="UP000255265">
    <property type="component" value="Unassembled WGS sequence"/>
</dbReference>
<dbReference type="Gene3D" id="1.10.246.130">
    <property type="match status" value="1"/>
</dbReference>
<comment type="caution">
    <text evidence="6">The sequence shown here is derived from an EMBL/GenBank/DDBJ whole genome shotgun (WGS) entry which is preliminary data.</text>
</comment>
<dbReference type="AlphaFoldDB" id="A0A370FBM8"/>
<comment type="similarity">
    <text evidence="1">Belongs to the gamma-glutamyltransferase family.</text>
</comment>
<evidence type="ECO:0000256" key="4">
    <source>
        <dbReference type="ARBA" id="ARBA00023145"/>
    </source>
</evidence>
<keyword evidence="4" id="KW-0865">Zymogen</keyword>
<feature type="region of interest" description="Disordered" evidence="5">
    <location>
        <begin position="30"/>
        <end position="61"/>
    </location>
</feature>
<dbReference type="PROSITE" id="PS51257">
    <property type="entry name" value="PROKAR_LIPOPROTEIN"/>
    <property type="match status" value="1"/>
</dbReference>
<dbReference type="PANTHER" id="PTHR43199:SF1">
    <property type="entry name" value="GLUTATHIONE HYDROLASE PROENZYME"/>
    <property type="match status" value="1"/>
</dbReference>
<sequence>MHFPFSRTVTATLVVTAGWLTGCGGGSGSTVSLASPLPQPPSAGTPSPAPAPAPTEPTAPVRTVSFDPALCTLQAGAPYGQTVGITGTNMMVTSADVQASMAGCRILASGGSAIDAAITVQAMLNVTEPFASGLGGGTVITYYDAATKKVRTFDGFSAAPATTGGVADIYRAVAQDVSTTGGFNVCKTGLTAGASISSQQGNTNISARAAGVPGTLAVLDLVHKSYGRLAWNKLWDESIATATDGFPMTKYMYQTLYADSGEYDDDGNPVSAGSGVPAWVNSAGTVRGAARCKYPDINARYCLPSDTTKQQPLPVGTLIRNAELADTLTKVRDGGAAAFYDPAGAIAPAIVAKLTTGQLPCASVLPSAGTSSNPSTASTIARIPSLMTAADFASYKAVERKPLVGTRFGMTIYTQPAPSFGGVVTLYNLALMERKAIADTAFNSTAWLHLVTEGSRLANADRRNVVGDPAYSNINERVAALLSPAYLASRAALIGDTALGTVPAGGTGDGIPAFSSTDPTVYDPMASARTSPIVLARHTPARPTRLAKAAAEAGHEDWNTTSNVAIIDGWGNALSMTTTINTHWGAHIEAAGMMINNVMSNFSASTPGLDVNGYAAFKRPRSSIAPAIAFDAEGRLRLVWGSAGGGPIPDYIVKTFLGHVVYGMDLQAAINADNFTGQNGIAQLEAGKPIADEVARLISGYGNTSSNAQVTGLTSGLSGIAVGYDANGFPIYRGAADNRRNGGASGY</sequence>
<dbReference type="InterPro" id="IPR043138">
    <property type="entry name" value="GGT_lsub"/>
</dbReference>
<dbReference type="GO" id="GO:0016787">
    <property type="term" value="F:hydrolase activity"/>
    <property type="evidence" value="ECO:0007669"/>
    <property type="project" value="UniProtKB-KW"/>
</dbReference>
<organism evidence="6 7">
    <name type="scientific">Pseudacidovorax intermedius</name>
    <dbReference type="NCBI Taxonomy" id="433924"/>
    <lineage>
        <taxon>Bacteria</taxon>
        <taxon>Pseudomonadati</taxon>
        <taxon>Pseudomonadota</taxon>
        <taxon>Betaproteobacteria</taxon>
        <taxon>Burkholderiales</taxon>
        <taxon>Comamonadaceae</taxon>
        <taxon>Pseudacidovorax</taxon>
    </lineage>
</organism>
<dbReference type="GO" id="GO:0016740">
    <property type="term" value="F:transferase activity"/>
    <property type="evidence" value="ECO:0007669"/>
    <property type="project" value="UniProtKB-KW"/>
</dbReference>
<dbReference type="RefSeq" id="WP_114803775.1">
    <property type="nucleotide sequence ID" value="NZ_QQAV01000007.1"/>
</dbReference>
<keyword evidence="7" id="KW-1185">Reference proteome</keyword>
<dbReference type="InterPro" id="IPR043137">
    <property type="entry name" value="GGT_ssub_C"/>
</dbReference>
<dbReference type="InterPro" id="IPR029055">
    <property type="entry name" value="Ntn_hydrolases_N"/>
</dbReference>
<dbReference type="SUPFAM" id="SSF56235">
    <property type="entry name" value="N-terminal nucleophile aminohydrolases (Ntn hydrolases)"/>
    <property type="match status" value="1"/>
</dbReference>
<dbReference type="Gene3D" id="3.60.20.40">
    <property type="match status" value="1"/>
</dbReference>
<proteinExistence type="inferred from homology"/>
<keyword evidence="2" id="KW-0808">Transferase</keyword>
<evidence type="ECO:0000256" key="5">
    <source>
        <dbReference type="SAM" id="MobiDB-lite"/>
    </source>
</evidence>
<evidence type="ECO:0000256" key="3">
    <source>
        <dbReference type="ARBA" id="ARBA00022801"/>
    </source>
</evidence>
<dbReference type="OrthoDB" id="5297205at2"/>
<dbReference type="EMBL" id="QQAV01000007">
    <property type="protein sequence ID" value="RDI22843.1"/>
    <property type="molecule type" value="Genomic_DNA"/>
</dbReference>
<name>A0A370FBM8_9BURK</name>
<feature type="compositionally biased region" description="Pro residues" evidence="5">
    <location>
        <begin position="37"/>
        <end position="57"/>
    </location>
</feature>
<dbReference type="PANTHER" id="PTHR43199">
    <property type="entry name" value="GLUTATHIONE HYDROLASE"/>
    <property type="match status" value="1"/>
</dbReference>
<keyword evidence="3 6" id="KW-0378">Hydrolase</keyword>